<proteinExistence type="predicted"/>
<dbReference type="CDD" id="cd17321">
    <property type="entry name" value="MFS_MMR_MDR_like"/>
    <property type="match status" value="1"/>
</dbReference>
<dbReference type="Proteomes" id="UP000305778">
    <property type="component" value="Unassembled WGS sequence"/>
</dbReference>
<feature type="transmembrane region" description="Helical" evidence="7">
    <location>
        <begin position="346"/>
        <end position="364"/>
    </location>
</feature>
<feature type="transmembrane region" description="Helical" evidence="7">
    <location>
        <begin position="151"/>
        <end position="171"/>
    </location>
</feature>
<evidence type="ECO:0000256" key="4">
    <source>
        <dbReference type="ARBA" id="ARBA00023136"/>
    </source>
</evidence>
<evidence type="ECO:0000256" key="2">
    <source>
        <dbReference type="ARBA" id="ARBA00022692"/>
    </source>
</evidence>
<evidence type="ECO:0000256" key="1">
    <source>
        <dbReference type="ARBA" id="ARBA00004651"/>
    </source>
</evidence>
<feature type="transmembrane region" description="Helical" evidence="7">
    <location>
        <begin position="122"/>
        <end position="145"/>
    </location>
</feature>
<protein>
    <submittedName>
        <fullName evidence="9">MFS transporter</fullName>
    </submittedName>
</protein>
<evidence type="ECO:0000313" key="10">
    <source>
        <dbReference type="Proteomes" id="UP000305778"/>
    </source>
</evidence>
<dbReference type="OrthoDB" id="7375466at2"/>
<feature type="compositionally biased region" description="Polar residues" evidence="6">
    <location>
        <begin position="1"/>
        <end position="11"/>
    </location>
</feature>
<evidence type="ECO:0000256" key="7">
    <source>
        <dbReference type="SAM" id="Phobius"/>
    </source>
</evidence>
<reference evidence="9 10" key="1">
    <citation type="submission" date="2019-04" db="EMBL/GenBank/DDBJ databases">
        <title>Streptomyces oryziradicis sp. nov., a novel actinomycete isolated from rhizosphere soil of rice (Oryza sativa L.).</title>
        <authorList>
            <person name="Li C."/>
        </authorList>
    </citation>
    <scope>NUCLEOTIDE SEQUENCE [LARGE SCALE GENOMIC DNA]</scope>
    <source>
        <strain evidence="9 10">NEAU-C40</strain>
    </source>
</reference>
<feature type="transmembrane region" description="Helical" evidence="7">
    <location>
        <begin position="240"/>
        <end position="260"/>
    </location>
</feature>
<feature type="transmembrane region" description="Helical" evidence="7">
    <location>
        <begin position="183"/>
        <end position="203"/>
    </location>
</feature>
<feature type="transmembrane region" description="Helical" evidence="7">
    <location>
        <begin position="441"/>
        <end position="463"/>
    </location>
</feature>
<dbReference type="InterPro" id="IPR020846">
    <property type="entry name" value="MFS_dom"/>
</dbReference>
<dbReference type="InterPro" id="IPR011701">
    <property type="entry name" value="MFS"/>
</dbReference>
<feature type="transmembrane region" description="Helical" evidence="7">
    <location>
        <begin position="54"/>
        <end position="77"/>
    </location>
</feature>
<name>A0A4U0RVU1_9ACTN</name>
<accession>A0A4U0RVU1</accession>
<evidence type="ECO:0000313" key="9">
    <source>
        <dbReference type="EMBL" id="TJZ98930.1"/>
    </source>
</evidence>
<feature type="transmembrane region" description="Helical" evidence="7">
    <location>
        <begin position="398"/>
        <end position="420"/>
    </location>
</feature>
<dbReference type="AlphaFoldDB" id="A0A4U0RVU1"/>
<feature type="transmembrane region" description="Helical" evidence="7">
    <location>
        <begin position="92"/>
        <end position="110"/>
    </location>
</feature>
<keyword evidence="2 7" id="KW-0812">Transmembrane</keyword>
<feature type="transmembrane region" description="Helical" evidence="7">
    <location>
        <begin position="310"/>
        <end position="334"/>
    </location>
</feature>
<keyword evidence="4 7" id="KW-0472">Membrane</keyword>
<comment type="subcellular location">
    <subcellularLocation>
        <location evidence="1">Cell membrane</location>
        <topology evidence="1">Multi-pass membrane protein</topology>
    </subcellularLocation>
</comment>
<dbReference type="InterPro" id="IPR036259">
    <property type="entry name" value="MFS_trans_sf"/>
</dbReference>
<dbReference type="PROSITE" id="PS00216">
    <property type="entry name" value="SUGAR_TRANSPORT_1"/>
    <property type="match status" value="1"/>
</dbReference>
<dbReference type="Gene3D" id="1.20.1720.10">
    <property type="entry name" value="Multidrug resistance protein D"/>
    <property type="match status" value="1"/>
</dbReference>
<evidence type="ECO:0000256" key="3">
    <source>
        <dbReference type="ARBA" id="ARBA00022989"/>
    </source>
</evidence>
<sequence length="505" mass="51735">MSRCRTLTTDRTNGEVMPDGLPPDQTLVKPPPEQGAATAPDSGASGSSVRRPGLVLALLAMATFLASLDLLIVNVALDPIGRGIGTRDLSDLSWILNGYAIVFAALLVPAGRLADRYGRKGAFIVGLGLFAAASLGAALSGNLWLLVVFRVIQAAGAAVLTPASLGLVLATAPPAKVHKYVQIWAASGSLAAAAGPAAGGLLANAAWQWIFLINIPLCLAAMGMAFRLIPNVRHDLATRIPDMVGGLLIVLAVGALAVGLVKAPDWGWGAAPTLGSLVLAAVSFIAFVVRSSRAHVPIVELGIFRNVVFSSANAAVLLFYASFTLQLLGIIQWLEQQGDWSVVRTGFAVAPGPGMVFIASLLAARLAHRLPIGLIAAVGALLSGVGIALITVSTGGHAIHYASGILPGWLIGGFGMGLALPTMFSSATRDLPPHQAATGSAVVNMASQIGSVLGVSLLVIFLALPGSDPHHGYAISWWTATVLAVASGIAALGLNARRHTRTAVA</sequence>
<dbReference type="PROSITE" id="PS50850">
    <property type="entry name" value="MFS"/>
    <property type="match status" value="1"/>
</dbReference>
<dbReference type="GO" id="GO:0005886">
    <property type="term" value="C:plasma membrane"/>
    <property type="evidence" value="ECO:0007669"/>
    <property type="project" value="UniProtKB-SubCell"/>
</dbReference>
<organism evidence="9 10">
    <name type="scientific">Actinacidiphila oryziradicis</name>
    <dbReference type="NCBI Taxonomy" id="2571141"/>
    <lineage>
        <taxon>Bacteria</taxon>
        <taxon>Bacillati</taxon>
        <taxon>Actinomycetota</taxon>
        <taxon>Actinomycetes</taxon>
        <taxon>Kitasatosporales</taxon>
        <taxon>Streptomycetaceae</taxon>
        <taxon>Actinacidiphila</taxon>
    </lineage>
</organism>
<feature type="domain" description="Major facilitator superfamily (MFS) profile" evidence="8">
    <location>
        <begin position="55"/>
        <end position="499"/>
    </location>
</feature>
<dbReference type="EMBL" id="SUMC01000122">
    <property type="protein sequence ID" value="TJZ98930.1"/>
    <property type="molecule type" value="Genomic_DNA"/>
</dbReference>
<feature type="transmembrane region" description="Helical" evidence="7">
    <location>
        <begin position="475"/>
        <end position="494"/>
    </location>
</feature>
<feature type="transmembrane region" description="Helical" evidence="7">
    <location>
        <begin position="209"/>
        <end position="228"/>
    </location>
</feature>
<feature type="transmembrane region" description="Helical" evidence="7">
    <location>
        <begin position="266"/>
        <end position="289"/>
    </location>
</feature>
<keyword evidence="10" id="KW-1185">Reference proteome</keyword>
<dbReference type="InterPro" id="IPR005829">
    <property type="entry name" value="Sugar_transporter_CS"/>
</dbReference>
<feature type="region of interest" description="Disordered" evidence="6">
    <location>
        <begin position="1"/>
        <end position="48"/>
    </location>
</feature>
<dbReference type="PANTHER" id="PTHR42718">
    <property type="entry name" value="MAJOR FACILITATOR SUPERFAMILY MULTIDRUG TRANSPORTER MFSC"/>
    <property type="match status" value="1"/>
</dbReference>
<feature type="transmembrane region" description="Helical" evidence="7">
    <location>
        <begin position="371"/>
        <end position="392"/>
    </location>
</feature>
<dbReference type="PANTHER" id="PTHR42718:SF48">
    <property type="entry name" value="CONSERVED TWO-DOMAIN MEMBRANE PROTEIN-RELATED"/>
    <property type="match status" value="1"/>
</dbReference>
<dbReference type="SUPFAM" id="SSF103473">
    <property type="entry name" value="MFS general substrate transporter"/>
    <property type="match status" value="2"/>
</dbReference>
<evidence type="ECO:0000259" key="8">
    <source>
        <dbReference type="PROSITE" id="PS50850"/>
    </source>
</evidence>
<dbReference type="GO" id="GO:0046677">
    <property type="term" value="P:response to antibiotic"/>
    <property type="evidence" value="ECO:0007669"/>
    <property type="project" value="UniProtKB-KW"/>
</dbReference>
<dbReference type="Gene3D" id="1.20.1250.20">
    <property type="entry name" value="MFS general substrate transporter like domains"/>
    <property type="match status" value="1"/>
</dbReference>
<dbReference type="Pfam" id="PF07690">
    <property type="entry name" value="MFS_1"/>
    <property type="match status" value="1"/>
</dbReference>
<evidence type="ECO:0000256" key="5">
    <source>
        <dbReference type="ARBA" id="ARBA00023251"/>
    </source>
</evidence>
<comment type="caution">
    <text evidence="9">The sequence shown here is derived from an EMBL/GenBank/DDBJ whole genome shotgun (WGS) entry which is preliminary data.</text>
</comment>
<keyword evidence="3 7" id="KW-1133">Transmembrane helix</keyword>
<keyword evidence="5" id="KW-0046">Antibiotic resistance</keyword>
<evidence type="ECO:0000256" key="6">
    <source>
        <dbReference type="SAM" id="MobiDB-lite"/>
    </source>
</evidence>
<dbReference type="GO" id="GO:0022857">
    <property type="term" value="F:transmembrane transporter activity"/>
    <property type="evidence" value="ECO:0007669"/>
    <property type="project" value="InterPro"/>
</dbReference>
<gene>
    <name evidence="9" type="ORF">FCI23_47610</name>
</gene>